<evidence type="ECO:0000256" key="4">
    <source>
        <dbReference type="ARBA" id="ARBA00022989"/>
    </source>
</evidence>
<dbReference type="Pfam" id="PF02687">
    <property type="entry name" value="FtsX"/>
    <property type="match status" value="2"/>
</dbReference>
<feature type="domain" description="ABC3 transporter permease C-terminal" evidence="7">
    <location>
        <begin position="542"/>
        <end position="642"/>
    </location>
</feature>
<feature type="transmembrane region" description="Helical" evidence="6">
    <location>
        <begin position="678"/>
        <end position="702"/>
    </location>
</feature>
<dbReference type="EMBL" id="CP022657">
    <property type="protein sequence ID" value="ASS76290.1"/>
    <property type="molecule type" value="Genomic_DNA"/>
</dbReference>
<evidence type="ECO:0000256" key="2">
    <source>
        <dbReference type="ARBA" id="ARBA00022475"/>
    </source>
</evidence>
<evidence type="ECO:0000256" key="6">
    <source>
        <dbReference type="SAM" id="Phobius"/>
    </source>
</evidence>
<dbReference type="KEGG" id="tab:CIG75_15950"/>
<dbReference type="AlphaFoldDB" id="A0A223D429"/>
<feature type="transmembrane region" description="Helical" evidence="6">
    <location>
        <begin position="775"/>
        <end position="797"/>
    </location>
</feature>
<name>A0A223D429_9BACL</name>
<keyword evidence="9" id="KW-1185">Reference proteome</keyword>
<gene>
    <name evidence="8" type="ORF">CIG75_15950</name>
</gene>
<dbReference type="RefSeq" id="WP_094237523.1">
    <property type="nucleotide sequence ID" value="NZ_CP022657.1"/>
</dbReference>
<evidence type="ECO:0000259" key="7">
    <source>
        <dbReference type="Pfam" id="PF02687"/>
    </source>
</evidence>
<comment type="subcellular location">
    <subcellularLocation>
        <location evidence="1">Cell membrane</location>
        <topology evidence="1">Multi-pass membrane protein</topology>
    </subcellularLocation>
</comment>
<evidence type="ECO:0000256" key="3">
    <source>
        <dbReference type="ARBA" id="ARBA00022692"/>
    </source>
</evidence>
<feature type="domain" description="ABC3 transporter permease C-terminal" evidence="7">
    <location>
        <begin position="726"/>
        <end position="822"/>
    </location>
</feature>
<dbReference type="InterPro" id="IPR003838">
    <property type="entry name" value="ABC3_permease_C"/>
</dbReference>
<dbReference type="OrthoDB" id="3268975at2"/>
<organism evidence="8 9">
    <name type="scientific">Tumebacillus algifaecis</name>
    <dbReference type="NCBI Taxonomy" id="1214604"/>
    <lineage>
        <taxon>Bacteria</taxon>
        <taxon>Bacillati</taxon>
        <taxon>Bacillota</taxon>
        <taxon>Bacilli</taxon>
        <taxon>Bacillales</taxon>
        <taxon>Alicyclobacillaceae</taxon>
        <taxon>Tumebacillus</taxon>
    </lineage>
</organism>
<feature type="transmembrane region" description="Helical" evidence="6">
    <location>
        <begin position="615"/>
        <end position="638"/>
    </location>
</feature>
<evidence type="ECO:0000313" key="8">
    <source>
        <dbReference type="EMBL" id="ASS76290.1"/>
    </source>
</evidence>
<keyword evidence="4 6" id="KW-1133">Transmembrane helix</keyword>
<keyword evidence="5 6" id="KW-0472">Membrane</keyword>
<dbReference type="Proteomes" id="UP000214688">
    <property type="component" value="Chromosome"/>
</dbReference>
<feature type="transmembrane region" description="Helical" evidence="6">
    <location>
        <begin position="536"/>
        <end position="562"/>
    </location>
</feature>
<evidence type="ECO:0000313" key="9">
    <source>
        <dbReference type="Proteomes" id="UP000214688"/>
    </source>
</evidence>
<proteinExistence type="predicted"/>
<feature type="transmembrane region" description="Helical" evidence="6">
    <location>
        <begin position="803"/>
        <end position="822"/>
    </location>
</feature>
<feature type="transmembrane region" description="Helical" evidence="6">
    <location>
        <begin position="583"/>
        <end position="609"/>
    </location>
</feature>
<sequence>MYSYIIKSAKKSSRTFITSILLLTLLLASIPASISSLQSTKLATDQSIAMFARGSYDILVRPERPQKENAESDEKVEENYLTGGMGGISIADYEKIKKISGIEIAAPVSVVGFFTNDTGSVELELPSSVWQSPTLTTVKIYKENGLPLSNNDLETTYMLTLPNERPSFYANRAMGMEVGPNEVVEKVGFSLPQTYNLIVGVDSDEEGKLLAYENYQLPTLPKNLPYAKLANGSQVPQLPLLVNESLSPELKALVETRTSAKSAQELSNRLSGLQNTGMLGSLLPDVLAEKPSHTQEWLLGKVKPFQSAFFAVSKQGEISRKTNGVNSFLKTSSYYVTNRLEYNVAEQEDSYILKPFTKDGKTYYRELMQMGKDDATSLGDLMFKPNVVGTYQSAQISSTNLNPSPLGIYSFSPIKWSERAITSGTSPNTFLPVPAAALTNLEAAAFLKGEKPIDAIRVRVEGIQKYDAVAESKIIQISKAIQQLTGLHTDIVAGASKQPVVVDVPEVSDYPAVGEVEETWTTLGVATLLVQAVNQLSIWITAALFVIVVVYTVVHTQTQFLVREREFQLLRMVGWKKQEIRKLVMLEWCMKVGISCVLACVTSIFFNTWFGSEEYWGSTILIQFLMVLLQLLTAWILVSRLLHRGTRLGQEGGLTKNSIKPRSMLTMILGNMLSQLPYNVWTIALIVSSGAVAMFTLNLTLAEQNQIGTTFLGMEVNAASNAYQWVVVSATLLMTCYGVWEATRSLLWKRKQEVFILRIVGWGKQHVSTLILGELFFLLGMGIVASIGIAWLTFLLFYDQFPVPLYTQGGVLLVGIAFLLFVSSRVINKFTSELV</sequence>
<dbReference type="GO" id="GO:0005886">
    <property type="term" value="C:plasma membrane"/>
    <property type="evidence" value="ECO:0007669"/>
    <property type="project" value="UniProtKB-SubCell"/>
</dbReference>
<protein>
    <recommendedName>
        <fullName evidence="7">ABC3 transporter permease C-terminal domain-containing protein</fullName>
    </recommendedName>
</protein>
<evidence type="ECO:0000256" key="1">
    <source>
        <dbReference type="ARBA" id="ARBA00004651"/>
    </source>
</evidence>
<keyword evidence="3 6" id="KW-0812">Transmembrane</keyword>
<reference evidence="8 9" key="1">
    <citation type="journal article" date="2015" name="Int. J. Syst. Evol. Microbiol.">
        <title>Tumebacillus algifaecis sp. nov., isolated from decomposing algal scum.</title>
        <authorList>
            <person name="Wu Y.F."/>
            <person name="Zhang B."/>
            <person name="Xing P."/>
            <person name="Wu Q.L."/>
            <person name="Liu S.J."/>
        </authorList>
    </citation>
    <scope>NUCLEOTIDE SEQUENCE [LARGE SCALE GENOMIC DNA]</scope>
    <source>
        <strain evidence="8 9">THMBR28</strain>
    </source>
</reference>
<accession>A0A223D429</accession>
<keyword evidence="2" id="KW-1003">Cell membrane</keyword>
<feature type="transmembrane region" description="Helical" evidence="6">
    <location>
        <begin position="722"/>
        <end position="740"/>
    </location>
</feature>
<evidence type="ECO:0000256" key="5">
    <source>
        <dbReference type="ARBA" id="ARBA00023136"/>
    </source>
</evidence>